<dbReference type="PANTHER" id="PTHR32179">
    <property type="entry name" value="NICOTINATE-NUCLEOTIDE PYROPHOSPHORYLASE [CARBOXYLATING]"/>
    <property type="match status" value="1"/>
</dbReference>
<keyword evidence="16" id="KW-1185">Reference proteome</keyword>
<feature type="domain" description="Quinolinate phosphoribosyl transferase C-terminal" evidence="13">
    <location>
        <begin position="109"/>
        <end position="272"/>
    </location>
</feature>
<evidence type="ECO:0000259" key="13">
    <source>
        <dbReference type="Pfam" id="PF01729"/>
    </source>
</evidence>
<name>A0A3L7K4W4_9BACI</name>
<evidence type="ECO:0000256" key="2">
    <source>
        <dbReference type="ARBA" id="ARBA00004893"/>
    </source>
</evidence>
<gene>
    <name evidence="15" type="primary">nadC</name>
    <name evidence="15" type="ORF">D9X91_01420</name>
</gene>
<evidence type="ECO:0000256" key="9">
    <source>
        <dbReference type="ARBA" id="ARBA00033102"/>
    </source>
</evidence>
<evidence type="ECO:0000256" key="3">
    <source>
        <dbReference type="ARBA" id="ARBA00009400"/>
    </source>
</evidence>
<dbReference type="EC" id="2.4.2.19" evidence="5"/>
<dbReference type="InterPro" id="IPR002638">
    <property type="entry name" value="Quinolinate_PRibosylTrfase_C"/>
</dbReference>
<dbReference type="InterPro" id="IPR022412">
    <property type="entry name" value="Quinolinate_PRibosylTrfase_N"/>
</dbReference>
<dbReference type="GO" id="GO:0034213">
    <property type="term" value="P:quinolinate catabolic process"/>
    <property type="evidence" value="ECO:0007669"/>
    <property type="project" value="TreeGrafter"/>
</dbReference>
<dbReference type="InterPro" id="IPR027277">
    <property type="entry name" value="NadC/ModD"/>
</dbReference>
<evidence type="ECO:0000256" key="12">
    <source>
        <dbReference type="PIRNR" id="PIRNR006250"/>
    </source>
</evidence>
<feature type="domain" description="Quinolinate phosphoribosyl transferase N-terminal" evidence="14">
    <location>
        <begin position="22"/>
        <end position="107"/>
    </location>
</feature>
<evidence type="ECO:0000256" key="1">
    <source>
        <dbReference type="ARBA" id="ARBA00003237"/>
    </source>
</evidence>
<dbReference type="GO" id="GO:0005737">
    <property type="term" value="C:cytoplasm"/>
    <property type="evidence" value="ECO:0007669"/>
    <property type="project" value="TreeGrafter"/>
</dbReference>
<reference evidence="15 16" key="1">
    <citation type="submission" date="2018-10" db="EMBL/GenBank/DDBJ databases">
        <title>Falsibacillus sp. genome draft.</title>
        <authorList>
            <person name="Shi S."/>
        </authorList>
    </citation>
    <scope>NUCLEOTIDE SEQUENCE [LARGE SCALE GENOMIC DNA]</scope>
    <source>
        <strain evidence="15 16">GY 10110</strain>
    </source>
</reference>
<comment type="subunit">
    <text evidence="4">Hexamer formed by 3 homodimers.</text>
</comment>
<dbReference type="GO" id="GO:0009435">
    <property type="term" value="P:NAD+ biosynthetic process"/>
    <property type="evidence" value="ECO:0007669"/>
    <property type="project" value="UniProtKB-UniPathway"/>
</dbReference>
<keyword evidence="6" id="KW-0662">Pyridine nucleotide biosynthesis</keyword>
<evidence type="ECO:0000313" key="15">
    <source>
        <dbReference type="EMBL" id="RLQ98077.1"/>
    </source>
</evidence>
<dbReference type="Proteomes" id="UP000276770">
    <property type="component" value="Unassembled WGS sequence"/>
</dbReference>
<evidence type="ECO:0000256" key="6">
    <source>
        <dbReference type="ARBA" id="ARBA00022642"/>
    </source>
</evidence>
<evidence type="ECO:0000259" key="14">
    <source>
        <dbReference type="Pfam" id="PF02749"/>
    </source>
</evidence>
<comment type="caution">
    <text evidence="15">The sequence shown here is derived from an EMBL/GenBank/DDBJ whole genome shotgun (WGS) entry which is preliminary data.</text>
</comment>
<dbReference type="PIRSF" id="PIRSF006250">
    <property type="entry name" value="NadC_ModD"/>
    <property type="match status" value="1"/>
</dbReference>
<dbReference type="InterPro" id="IPR037128">
    <property type="entry name" value="Quinolinate_PRibosylTase_N_sf"/>
</dbReference>
<dbReference type="InterPro" id="IPR004393">
    <property type="entry name" value="NadC"/>
</dbReference>
<evidence type="ECO:0000256" key="5">
    <source>
        <dbReference type="ARBA" id="ARBA00011944"/>
    </source>
</evidence>
<dbReference type="Gene3D" id="3.20.20.70">
    <property type="entry name" value="Aldolase class I"/>
    <property type="match status" value="1"/>
</dbReference>
<evidence type="ECO:0000256" key="11">
    <source>
        <dbReference type="ARBA" id="ARBA00069173"/>
    </source>
</evidence>
<dbReference type="SUPFAM" id="SSF54675">
    <property type="entry name" value="Nicotinate/Quinolinate PRTase N-terminal domain-like"/>
    <property type="match status" value="1"/>
</dbReference>
<dbReference type="OrthoDB" id="9782546at2"/>
<comment type="catalytic activity">
    <reaction evidence="10">
        <text>nicotinate beta-D-ribonucleotide + CO2 + diphosphate = quinolinate + 5-phospho-alpha-D-ribose 1-diphosphate + 2 H(+)</text>
        <dbReference type="Rhea" id="RHEA:12733"/>
        <dbReference type="ChEBI" id="CHEBI:15378"/>
        <dbReference type="ChEBI" id="CHEBI:16526"/>
        <dbReference type="ChEBI" id="CHEBI:29959"/>
        <dbReference type="ChEBI" id="CHEBI:33019"/>
        <dbReference type="ChEBI" id="CHEBI:57502"/>
        <dbReference type="ChEBI" id="CHEBI:58017"/>
        <dbReference type="EC" id="2.4.2.19"/>
    </reaction>
</comment>
<evidence type="ECO:0000256" key="10">
    <source>
        <dbReference type="ARBA" id="ARBA00047445"/>
    </source>
</evidence>
<dbReference type="InterPro" id="IPR036068">
    <property type="entry name" value="Nicotinate_pribotase-like_C"/>
</dbReference>
<comment type="similarity">
    <text evidence="3 12">Belongs to the NadC/ModD family.</text>
</comment>
<dbReference type="FunFam" id="3.20.20.70:FF:000030">
    <property type="entry name" value="Nicotinate-nucleotide pyrophosphorylase, carboxylating"/>
    <property type="match status" value="1"/>
</dbReference>
<dbReference type="AlphaFoldDB" id="A0A3L7K4W4"/>
<dbReference type="GO" id="GO:0004514">
    <property type="term" value="F:nicotinate-nucleotide diphosphorylase (carboxylating) activity"/>
    <property type="evidence" value="ECO:0007669"/>
    <property type="project" value="UniProtKB-EC"/>
</dbReference>
<dbReference type="EMBL" id="RCVZ01000001">
    <property type="protein sequence ID" value="RLQ98077.1"/>
    <property type="molecule type" value="Genomic_DNA"/>
</dbReference>
<evidence type="ECO:0000256" key="8">
    <source>
        <dbReference type="ARBA" id="ARBA00022679"/>
    </source>
</evidence>
<dbReference type="Pfam" id="PF01729">
    <property type="entry name" value="QRPTase_C"/>
    <property type="match status" value="1"/>
</dbReference>
<accession>A0A3L7K4W4</accession>
<proteinExistence type="inferred from homology"/>
<comment type="function">
    <text evidence="1">Involved in the catabolism of quinolinic acid (QA).</text>
</comment>
<keyword evidence="8 12" id="KW-0808">Transferase</keyword>
<protein>
    <recommendedName>
        <fullName evidence="11">Probable nicotinate-nucleotide pyrophosphorylase [carboxylating]</fullName>
        <ecNumber evidence="5">2.4.2.19</ecNumber>
    </recommendedName>
    <alternativeName>
        <fullName evidence="9">Quinolinate phosphoribosyltransferase [decarboxylating]</fullName>
    </alternativeName>
</protein>
<dbReference type="Pfam" id="PF02749">
    <property type="entry name" value="QRPTase_N"/>
    <property type="match status" value="1"/>
</dbReference>
<evidence type="ECO:0000313" key="16">
    <source>
        <dbReference type="Proteomes" id="UP000276770"/>
    </source>
</evidence>
<dbReference type="CDD" id="cd01572">
    <property type="entry name" value="QPRTase"/>
    <property type="match status" value="1"/>
</dbReference>
<evidence type="ECO:0000256" key="4">
    <source>
        <dbReference type="ARBA" id="ARBA00011218"/>
    </source>
</evidence>
<dbReference type="NCBIfam" id="TIGR00078">
    <property type="entry name" value="nadC"/>
    <property type="match status" value="1"/>
</dbReference>
<dbReference type="SUPFAM" id="SSF51690">
    <property type="entry name" value="Nicotinate/Quinolinate PRTase C-terminal domain-like"/>
    <property type="match status" value="1"/>
</dbReference>
<comment type="pathway">
    <text evidence="2">Cofactor biosynthesis; NAD(+) biosynthesis; nicotinate D-ribonucleotide from quinolinate: step 1/1.</text>
</comment>
<dbReference type="UniPathway" id="UPA00253">
    <property type="reaction ID" value="UER00331"/>
</dbReference>
<keyword evidence="7 12" id="KW-0328">Glycosyltransferase</keyword>
<evidence type="ECO:0000256" key="7">
    <source>
        <dbReference type="ARBA" id="ARBA00022676"/>
    </source>
</evidence>
<dbReference type="Gene3D" id="3.90.1170.20">
    <property type="entry name" value="Quinolinate phosphoribosyl transferase, N-terminal domain"/>
    <property type="match status" value="1"/>
</dbReference>
<dbReference type="InterPro" id="IPR013785">
    <property type="entry name" value="Aldolase_TIM"/>
</dbReference>
<sequence length="286" mass="31883">MNTVKLRNMLEAFFIEDIGDSDVTTDNLFQEDDLGILKFLAKDTGVFCGREVILEGFRTIDQEVAIEFVSHDGVRVQPGDVLALVKGPVRSLLKGERVILNLIQRMSAIATKTRQAVSLIEGTRTKICDTRKTTPGLRMLEKYAVRCGGGFNHRMGLHDTVMLKDNHIDFTGSISEAVKLIKSKIGHTVKIEVEIETKEQLMEAITAGVDIIMFDNRTPEEIHEWLSLVPPHIATEASGGIKFPRLREYALTGIDVISLGCLTHSIEAFDISAKVEMKNIMMEEVK</sequence>
<dbReference type="PANTHER" id="PTHR32179:SF3">
    <property type="entry name" value="NICOTINATE-NUCLEOTIDE PYROPHOSPHORYLASE [CARBOXYLATING]"/>
    <property type="match status" value="1"/>
</dbReference>
<organism evidence="15 16">
    <name type="scientific">Falsibacillus albus</name>
    <dbReference type="NCBI Taxonomy" id="2478915"/>
    <lineage>
        <taxon>Bacteria</taxon>
        <taxon>Bacillati</taxon>
        <taxon>Bacillota</taxon>
        <taxon>Bacilli</taxon>
        <taxon>Bacillales</taxon>
        <taxon>Bacillaceae</taxon>
        <taxon>Falsibacillus</taxon>
    </lineage>
</organism>
<dbReference type="FunFam" id="3.90.1170.20:FF:000001">
    <property type="entry name" value="Nicotinate-nucleotide diphosphorylase (Carboxylating)"/>
    <property type="match status" value="1"/>
</dbReference>
<dbReference type="RefSeq" id="WP_121678767.1">
    <property type="nucleotide sequence ID" value="NZ_RCVZ01000001.1"/>
</dbReference>